<protein>
    <recommendedName>
        <fullName evidence="3">Glycolipid-binding protein</fullName>
    </recommendedName>
</protein>
<dbReference type="RefSeq" id="WP_106584257.1">
    <property type="nucleotide sequence ID" value="NZ_PYGA01000012.1"/>
</dbReference>
<sequence>MADMSEHPVAWRRIDVPVGSGLGSLIAEPDGYRLEGAEMVADAAQRYSCRFTVRTDLAWVTREAEVEVLSAEGVRTVRLSARGGQWTVDGARVPRLDGCVDVDVAAVPLTNTLPIRRLGIAPYEYRDVAVVWIDVPSLDVRRMTQRYTRRTPAGGRDRYQYSDPEFGAFELTVDRDGLVVEYQGLAERLG</sequence>
<name>A0A2P8DGF4_9ACTN</name>
<dbReference type="SUPFAM" id="SSF159275">
    <property type="entry name" value="PA1994-like"/>
    <property type="match status" value="1"/>
</dbReference>
<reference evidence="1 2" key="1">
    <citation type="submission" date="2018-03" db="EMBL/GenBank/DDBJ databases">
        <title>Genomic Encyclopedia of Archaeal and Bacterial Type Strains, Phase II (KMG-II): from individual species to whole genera.</title>
        <authorList>
            <person name="Goeker M."/>
        </authorList>
    </citation>
    <scope>NUCLEOTIDE SEQUENCE [LARGE SCALE GENOMIC DNA]</scope>
    <source>
        <strain evidence="1 2">DSM 45312</strain>
    </source>
</reference>
<organism evidence="1 2">
    <name type="scientific">Murinocardiopsis flavida</name>
    <dbReference type="NCBI Taxonomy" id="645275"/>
    <lineage>
        <taxon>Bacteria</taxon>
        <taxon>Bacillati</taxon>
        <taxon>Actinomycetota</taxon>
        <taxon>Actinomycetes</taxon>
        <taxon>Streptosporangiales</taxon>
        <taxon>Nocardiopsidaceae</taxon>
        <taxon>Murinocardiopsis</taxon>
    </lineage>
</organism>
<proteinExistence type="predicted"/>
<dbReference type="Pfam" id="PF06475">
    <property type="entry name" value="Glycolipid_bind"/>
    <property type="match status" value="1"/>
</dbReference>
<dbReference type="OrthoDB" id="7347529at2"/>
<accession>A0A2P8DGF4</accession>
<evidence type="ECO:0008006" key="3">
    <source>
        <dbReference type="Google" id="ProtNLM"/>
    </source>
</evidence>
<comment type="caution">
    <text evidence="1">The sequence shown here is derived from an EMBL/GenBank/DDBJ whole genome shotgun (WGS) entry which is preliminary data.</text>
</comment>
<dbReference type="InterPro" id="IPR009467">
    <property type="entry name" value="Glycolipid-bd_prot_put"/>
</dbReference>
<dbReference type="Proteomes" id="UP000240542">
    <property type="component" value="Unassembled WGS sequence"/>
</dbReference>
<evidence type="ECO:0000313" key="1">
    <source>
        <dbReference type="EMBL" id="PSK96305.1"/>
    </source>
</evidence>
<evidence type="ECO:0000313" key="2">
    <source>
        <dbReference type="Proteomes" id="UP000240542"/>
    </source>
</evidence>
<dbReference type="AlphaFoldDB" id="A0A2P8DGF4"/>
<gene>
    <name evidence="1" type="ORF">CLV63_112189</name>
</gene>
<keyword evidence="2" id="KW-1185">Reference proteome</keyword>
<dbReference type="EMBL" id="PYGA01000012">
    <property type="protein sequence ID" value="PSK96305.1"/>
    <property type="molecule type" value="Genomic_DNA"/>
</dbReference>